<evidence type="ECO:0000256" key="10">
    <source>
        <dbReference type="ARBA" id="ARBA00023014"/>
    </source>
</evidence>
<sequence length="282" mass="29817">MSEMSRRSVFLDEIGLGPLWLRRDGGAGLAGAELIKADVAPAVEIPAVPVPQRVEPMASRVQDNPAVSAWADAEPVSVPQAAVQAGISTAAMDWGQLQKAVAGCTACGLCQGRKNTVFGIGDSKAKWLFIGEGPGRNEDIQGEPFVGPAGKLLDNILLAMGLKRGENAYIANIVKCRPTDGTGRDRPPAADEVAACLPYLQRQIELIQPTVLVALGKTAALSLLGLDPATPVSKLRGSVHRYADRPLVVTYHPAYLLRQLGDKGKVWSDLCLAMSTYANAGE</sequence>
<keyword evidence="13" id="KW-0326">Glycosidase</keyword>
<reference evidence="13 14" key="1">
    <citation type="submission" date="2024-02" db="EMBL/GenBank/DDBJ databases">
        <title>Draft genome sequence of Collimonas sp. strain H4R21, an effective mineral-weathering bacterial strain isolated from the beech rhizosphere.</title>
        <authorList>
            <person name="Morin E."/>
            <person name="Uroz S."/>
            <person name="Leveau J.H.J."/>
            <person name="Kumar R."/>
            <person name="Rey M.W."/>
            <person name="Pham J."/>
        </authorList>
    </citation>
    <scope>NUCLEOTIDE SEQUENCE [LARGE SCALE GENOMIC DNA]</scope>
    <source>
        <strain evidence="13 14">H4R21</strain>
    </source>
</reference>
<evidence type="ECO:0000256" key="9">
    <source>
        <dbReference type="ARBA" id="ARBA00023004"/>
    </source>
</evidence>
<evidence type="ECO:0000259" key="12">
    <source>
        <dbReference type="SMART" id="SM00986"/>
    </source>
</evidence>
<dbReference type="Proteomes" id="UP001495910">
    <property type="component" value="Unassembled WGS sequence"/>
</dbReference>
<dbReference type="NCBIfam" id="TIGR00758">
    <property type="entry name" value="UDG_fam4"/>
    <property type="match status" value="1"/>
</dbReference>
<accession>A0ABU9PS00</accession>
<evidence type="ECO:0000256" key="8">
    <source>
        <dbReference type="ARBA" id="ARBA00022801"/>
    </source>
</evidence>
<evidence type="ECO:0000313" key="14">
    <source>
        <dbReference type="Proteomes" id="UP001495910"/>
    </source>
</evidence>
<keyword evidence="14" id="KW-1185">Reference proteome</keyword>
<dbReference type="SMART" id="SM00987">
    <property type="entry name" value="UreE_C"/>
    <property type="match status" value="1"/>
</dbReference>
<dbReference type="PANTHER" id="PTHR33693:SF1">
    <property type="entry name" value="TYPE-4 URACIL-DNA GLYCOSYLASE"/>
    <property type="match status" value="1"/>
</dbReference>
<evidence type="ECO:0000256" key="1">
    <source>
        <dbReference type="ARBA" id="ARBA00001400"/>
    </source>
</evidence>
<dbReference type="Gene3D" id="3.40.470.10">
    <property type="entry name" value="Uracil-DNA glycosylase-like domain"/>
    <property type="match status" value="1"/>
</dbReference>
<dbReference type="SUPFAM" id="SSF52141">
    <property type="entry name" value="Uracil-DNA glycosylase-like"/>
    <property type="match status" value="1"/>
</dbReference>
<evidence type="ECO:0000256" key="6">
    <source>
        <dbReference type="ARBA" id="ARBA00022723"/>
    </source>
</evidence>
<dbReference type="SMART" id="SM00986">
    <property type="entry name" value="UDG"/>
    <property type="match status" value="1"/>
</dbReference>
<organism evidence="13 14">
    <name type="scientific">Collimonas rhizosphaerae</name>
    <dbReference type="NCBI Taxonomy" id="3126357"/>
    <lineage>
        <taxon>Bacteria</taxon>
        <taxon>Pseudomonadati</taxon>
        <taxon>Pseudomonadota</taxon>
        <taxon>Betaproteobacteria</taxon>
        <taxon>Burkholderiales</taxon>
        <taxon>Oxalobacteraceae</taxon>
        <taxon>Collimonas</taxon>
    </lineage>
</organism>
<keyword evidence="11" id="KW-0234">DNA repair</keyword>
<dbReference type="PANTHER" id="PTHR33693">
    <property type="entry name" value="TYPE-5 URACIL-DNA GLYCOSYLASE"/>
    <property type="match status" value="1"/>
</dbReference>
<comment type="similarity">
    <text evidence="2">Belongs to the uracil-DNA glycosylase (UDG) superfamily. Type 4 (UDGa) family.</text>
</comment>
<keyword evidence="10" id="KW-0411">Iron-sulfur</keyword>
<evidence type="ECO:0000256" key="7">
    <source>
        <dbReference type="ARBA" id="ARBA00022763"/>
    </source>
</evidence>
<dbReference type="InterPro" id="IPR005122">
    <property type="entry name" value="Uracil-DNA_glycosylase-like"/>
</dbReference>
<comment type="catalytic activity">
    <reaction evidence="1">
        <text>Hydrolyzes single-stranded DNA or mismatched double-stranded DNA and polynucleotides, releasing free uracil.</text>
        <dbReference type="EC" id="3.2.2.27"/>
    </reaction>
</comment>
<dbReference type="CDD" id="cd10030">
    <property type="entry name" value="UDG-F4_TTUDGA_SPO1dp_like"/>
    <property type="match status" value="1"/>
</dbReference>
<comment type="caution">
    <text evidence="13">The sequence shown here is derived from an EMBL/GenBank/DDBJ whole genome shotgun (WGS) entry which is preliminary data.</text>
</comment>
<evidence type="ECO:0000256" key="11">
    <source>
        <dbReference type="ARBA" id="ARBA00023204"/>
    </source>
</evidence>
<dbReference type="EC" id="3.2.2.27" evidence="3"/>
<dbReference type="GO" id="GO:0004844">
    <property type="term" value="F:uracil DNA N-glycosylase activity"/>
    <property type="evidence" value="ECO:0007669"/>
    <property type="project" value="UniProtKB-EC"/>
</dbReference>
<dbReference type="EMBL" id="JBANDC010000003">
    <property type="protein sequence ID" value="MEM4986760.1"/>
    <property type="molecule type" value="Genomic_DNA"/>
</dbReference>
<evidence type="ECO:0000256" key="3">
    <source>
        <dbReference type="ARBA" id="ARBA00012030"/>
    </source>
</evidence>
<keyword evidence="8 13" id="KW-0378">Hydrolase</keyword>
<keyword evidence="6" id="KW-0479">Metal-binding</keyword>
<protein>
    <recommendedName>
        <fullName evidence="4">Type-4 uracil-DNA glycosylase</fullName>
        <ecNumber evidence="3">3.2.2.27</ecNumber>
    </recommendedName>
</protein>
<keyword evidence="7" id="KW-0227">DNA damage</keyword>
<dbReference type="InterPro" id="IPR005273">
    <property type="entry name" value="Ura-DNA_glyco_family4"/>
</dbReference>
<proteinExistence type="inferred from homology"/>
<evidence type="ECO:0000256" key="2">
    <source>
        <dbReference type="ARBA" id="ARBA00006521"/>
    </source>
</evidence>
<dbReference type="InterPro" id="IPR036895">
    <property type="entry name" value="Uracil-DNA_glycosylase-like_sf"/>
</dbReference>
<feature type="domain" description="Uracil-DNA glycosylase-like" evidence="12">
    <location>
        <begin position="118"/>
        <end position="271"/>
    </location>
</feature>
<gene>
    <name evidence="13" type="ORF">V8G57_05080</name>
</gene>
<dbReference type="Pfam" id="PF03167">
    <property type="entry name" value="UDG"/>
    <property type="match status" value="1"/>
</dbReference>
<dbReference type="RefSeq" id="WP_342828456.1">
    <property type="nucleotide sequence ID" value="NZ_JBANDC010000003.1"/>
</dbReference>
<dbReference type="InterPro" id="IPR051536">
    <property type="entry name" value="UDG_Type-4/5"/>
</dbReference>
<keyword evidence="9" id="KW-0408">Iron</keyword>
<keyword evidence="5" id="KW-0004">4Fe-4S</keyword>
<evidence type="ECO:0000256" key="4">
    <source>
        <dbReference type="ARBA" id="ARBA00019403"/>
    </source>
</evidence>
<evidence type="ECO:0000256" key="5">
    <source>
        <dbReference type="ARBA" id="ARBA00022485"/>
    </source>
</evidence>
<evidence type="ECO:0000313" key="13">
    <source>
        <dbReference type="EMBL" id="MEM4986760.1"/>
    </source>
</evidence>
<name>A0ABU9PS00_9BURK</name>